<feature type="transmembrane region" description="Helical" evidence="1">
    <location>
        <begin position="284"/>
        <end position="302"/>
    </location>
</feature>
<name>A0A0D2FEW5_9EURO</name>
<dbReference type="EMBL" id="KN847482">
    <property type="protein sequence ID" value="KIX00542.1"/>
    <property type="molecule type" value="Genomic_DNA"/>
</dbReference>
<proteinExistence type="predicted"/>
<dbReference type="RefSeq" id="XP_013267678.1">
    <property type="nucleotide sequence ID" value="XM_013412224.1"/>
</dbReference>
<feature type="transmembrane region" description="Helical" evidence="1">
    <location>
        <begin position="322"/>
        <end position="351"/>
    </location>
</feature>
<protein>
    <submittedName>
        <fullName evidence="2">Uncharacterized protein</fullName>
    </submittedName>
</protein>
<feature type="transmembrane region" description="Helical" evidence="1">
    <location>
        <begin position="249"/>
        <end position="272"/>
    </location>
</feature>
<dbReference type="VEuPathDB" id="FungiDB:Z518_09607"/>
<dbReference type="GeneID" id="25297678"/>
<dbReference type="Proteomes" id="UP000053617">
    <property type="component" value="Unassembled WGS sequence"/>
</dbReference>
<evidence type="ECO:0000256" key="1">
    <source>
        <dbReference type="SAM" id="Phobius"/>
    </source>
</evidence>
<accession>A0A0D2FEW5</accession>
<keyword evidence="1" id="KW-1133">Transmembrane helix</keyword>
<keyword evidence="1" id="KW-0812">Transmembrane</keyword>
<keyword evidence="1" id="KW-0472">Membrane</keyword>
<feature type="transmembrane region" description="Helical" evidence="1">
    <location>
        <begin position="371"/>
        <end position="391"/>
    </location>
</feature>
<reference evidence="2 3" key="1">
    <citation type="submission" date="2015-01" db="EMBL/GenBank/DDBJ databases">
        <title>The Genome Sequence of Rhinocladiella mackenzie CBS 650.93.</title>
        <authorList>
            <consortium name="The Broad Institute Genomics Platform"/>
            <person name="Cuomo C."/>
            <person name="de Hoog S."/>
            <person name="Gorbushina A."/>
            <person name="Stielow B."/>
            <person name="Teixiera M."/>
            <person name="Abouelleil A."/>
            <person name="Chapman S.B."/>
            <person name="Priest M."/>
            <person name="Young S.K."/>
            <person name="Wortman J."/>
            <person name="Nusbaum C."/>
            <person name="Birren B."/>
        </authorList>
    </citation>
    <scope>NUCLEOTIDE SEQUENCE [LARGE SCALE GENOMIC DNA]</scope>
    <source>
        <strain evidence="2 3">CBS 650.93</strain>
    </source>
</reference>
<feature type="transmembrane region" description="Helical" evidence="1">
    <location>
        <begin position="32"/>
        <end position="50"/>
    </location>
</feature>
<dbReference type="AlphaFoldDB" id="A0A0D2FEW5"/>
<evidence type="ECO:0000313" key="2">
    <source>
        <dbReference type="EMBL" id="KIX00542.1"/>
    </source>
</evidence>
<keyword evidence="3" id="KW-1185">Reference proteome</keyword>
<feature type="transmembrane region" description="Helical" evidence="1">
    <location>
        <begin position="149"/>
        <end position="169"/>
    </location>
</feature>
<gene>
    <name evidence="2" type="ORF">Z518_09607</name>
</gene>
<organism evidence="2 3">
    <name type="scientific">Rhinocladiella mackenziei CBS 650.93</name>
    <dbReference type="NCBI Taxonomy" id="1442369"/>
    <lineage>
        <taxon>Eukaryota</taxon>
        <taxon>Fungi</taxon>
        <taxon>Dikarya</taxon>
        <taxon>Ascomycota</taxon>
        <taxon>Pezizomycotina</taxon>
        <taxon>Eurotiomycetes</taxon>
        <taxon>Chaetothyriomycetidae</taxon>
        <taxon>Chaetothyriales</taxon>
        <taxon>Herpotrichiellaceae</taxon>
        <taxon>Rhinocladiella</taxon>
    </lineage>
</organism>
<dbReference type="OrthoDB" id="4352441at2759"/>
<sequence length="405" mass="45404">MGFLGFARLLARDNVLAPERDAANPTEVKWQVVWWALVPLALGAMIQPCGRVLGQEHKSFRFYARMSPFICIADTAHFLVAIIRATCSSAPRYDIERLFVIRFKDEDRDTKSVETSILLRLALLFVSGIPCQTIKLVGMQGIPWTKAIALMFFISIVFGEAIIFIAHHLDLPILVPPSSTYNSFDYEPRRRRGNPLRPILGPVTYIFRLGQVPTANGHWLVSFALGIQTATNTSTICGLISRAREGNRLIILLQASWAFSAILITSGLFLKIFPGAKKYYLEMFFFQVKAWCLLMLISGLFATTTNPLLDRMYRGWIYNGDIWLLTVGCVVVVAFAHILNSLLPAVIIPFWIDDSHIKALFRIGTIRQCQVAVMCIFTLPISILGYCFLYDPAGTVNPGWTGVFG</sequence>
<evidence type="ECO:0000313" key="3">
    <source>
        <dbReference type="Proteomes" id="UP000053617"/>
    </source>
</evidence>
<dbReference type="HOGENOM" id="CLU_700453_0_0_1"/>